<accession>A0A0F6RJJ3</accession>
<dbReference type="HOGENOM" id="CLU_2479837_0_0_3"/>
<gene>
    <name evidence="2" type="ORF">MYAER_0630</name>
</gene>
<keyword evidence="1" id="KW-0175">Coiled coil</keyword>
<evidence type="ECO:0000313" key="3">
    <source>
        <dbReference type="Proteomes" id="UP000034103"/>
    </source>
</evidence>
<dbReference type="RefSeq" id="WP_046660919.1">
    <property type="nucleotide sequence ID" value="NZ_CP011304.1"/>
</dbReference>
<evidence type="ECO:0000256" key="1">
    <source>
        <dbReference type="SAM" id="Coils"/>
    </source>
</evidence>
<dbReference type="Proteomes" id="UP000034103">
    <property type="component" value="Chromosome"/>
</dbReference>
<evidence type="ECO:0000313" key="2">
    <source>
        <dbReference type="EMBL" id="AKE62990.1"/>
    </source>
</evidence>
<dbReference type="EMBL" id="CP011304">
    <property type="protein sequence ID" value="AKE62990.1"/>
    <property type="molecule type" value="Genomic_DNA"/>
</dbReference>
<sequence length="87" mass="10322">MISPQIIELEQKLRDCSLEDKKWLLEQLHKHLEGLKENVNRKQAKDLIMETLNEVQNMPDNCYHEVWQKFDDACVRISGNLEESDLL</sequence>
<proteinExistence type="predicted"/>
<protein>
    <submittedName>
        <fullName evidence="2">Programmed cell death antitoxin YdcD</fullName>
    </submittedName>
</protein>
<dbReference type="AlphaFoldDB" id="A0A0F6RJJ3"/>
<feature type="coiled-coil region" evidence="1">
    <location>
        <begin position="18"/>
        <end position="45"/>
    </location>
</feature>
<reference evidence="2 3" key="1">
    <citation type="journal article" date="2015" name="Genome Announc.">
        <title>Complete Genome Sequence of Microcystis aeruginosa NIES-2549, a Bloom-Forming Cyanobacterium from Lake Kasumigaura, Japan.</title>
        <authorList>
            <person name="Yamaguchi H."/>
            <person name="Suzuki S."/>
            <person name="Tanabe Y."/>
            <person name="Osana Y."/>
            <person name="Shimura Y."/>
            <person name="Ishida K."/>
            <person name="Kawachi M."/>
        </authorList>
    </citation>
    <scope>NUCLEOTIDE SEQUENCE [LARGE SCALE GENOMIC DNA]</scope>
    <source>
        <strain evidence="2 3">NIES-2549</strain>
    </source>
</reference>
<organism evidence="2 3">
    <name type="scientific">Microcystis aeruginosa NIES-2549</name>
    <dbReference type="NCBI Taxonomy" id="1641812"/>
    <lineage>
        <taxon>Bacteria</taxon>
        <taxon>Bacillati</taxon>
        <taxon>Cyanobacteriota</taxon>
        <taxon>Cyanophyceae</taxon>
        <taxon>Oscillatoriophycideae</taxon>
        <taxon>Chroococcales</taxon>
        <taxon>Microcystaceae</taxon>
        <taxon>Microcystis</taxon>
    </lineage>
</organism>
<dbReference type="PATRIC" id="fig|1641812.3.peg.652"/>
<name>A0A0F6RJJ3_MICAE</name>